<dbReference type="AlphaFoldDB" id="A0A9W7CI25"/>
<keyword evidence="3" id="KW-1185">Reference proteome</keyword>
<reference evidence="3" key="1">
    <citation type="journal article" date="2023" name="Commun. Biol.">
        <title>Genome analysis of Parmales, the sister group of diatoms, reveals the evolutionary specialization of diatoms from phago-mixotrophs to photoautotrophs.</title>
        <authorList>
            <person name="Ban H."/>
            <person name="Sato S."/>
            <person name="Yoshikawa S."/>
            <person name="Yamada K."/>
            <person name="Nakamura Y."/>
            <person name="Ichinomiya M."/>
            <person name="Sato N."/>
            <person name="Blanc-Mathieu R."/>
            <person name="Endo H."/>
            <person name="Kuwata A."/>
            <person name="Ogata H."/>
        </authorList>
    </citation>
    <scope>NUCLEOTIDE SEQUENCE [LARGE SCALE GENOMIC DNA]</scope>
    <source>
        <strain evidence="3">NIES 3699</strain>
    </source>
</reference>
<evidence type="ECO:0000256" key="1">
    <source>
        <dbReference type="SAM" id="MobiDB-lite"/>
    </source>
</evidence>
<dbReference type="Proteomes" id="UP001165160">
    <property type="component" value="Unassembled WGS sequence"/>
</dbReference>
<dbReference type="InterPro" id="IPR016024">
    <property type="entry name" value="ARM-type_fold"/>
</dbReference>
<dbReference type="EMBL" id="BRXX01000384">
    <property type="protein sequence ID" value="GMI08622.1"/>
    <property type="molecule type" value="Genomic_DNA"/>
</dbReference>
<feature type="region of interest" description="Disordered" evidence="1">
    <location>
        <begin position="93"/>
        <end position="130"/>
    </location>
</feature>
<feature type="region of interest" description="Disordered" evidence="1">
    <location>
        <begin position="1"/>
        <end position="43"/>
    </location>
</feature>
<dbReference type="Gene3D" id="1.25.10.10">
    <property type="entry name" value="Leucine-rich Repeat Variant"/>
    <property type="match status" value="1"/>
</dbReference>
<evidence type="ECO:0000313" key="3">
    <source>
        <dbReference type="Proteomes" id="UP001165160"/>
    </source>
</evidence>
<feature type="compositionally biased region" description="Basic and acidic residues" evidence="1">
    <location>
        <begin position="116"/>
        <end position="130"/>
    </location>
</feature>
<sequence>MSSPPSQSSPPTAPSSEHERSKKILSNDVSSSPPTSSNSSSEYFKKEVVYRSISVAPPPNFNAGVVHRGMAAPLMNPDFGISTLNVEPGKEEFRVPEGKQRHVGGSRQLPPAPTVEEVKGGRSSEGLGLDRSKTLNLPGLAHLSPSLSFSPPLRLVLPPLPLPLITSTISKLLTHAKCDFEYLPAKAKYKAVTTLENHYLNFVCQVYNAPGGGEGYVFEIARREGDAVVFSKVWRSIREGLEIMMQTSDFSPSSLKVSPILDAPPPLSPSLISSAPSVTPSSLTPLSHMLTSRILEQQLYASQVLAKMITSSPETRRIIGNSGIIKELADVLEGINLRNMLPLEHAILRHITYTLAGVSEDLLCLQMLQTCDILPVCLRIVGEGEVKIEDLEGRREAARCAANVLGGGGREGIEEGQVERFKSFVNTLKDDKLRAQCKRVIEKVKDLKVV</sequence>
<feature type="compositionally biased region" description="Low complexity" evidence="1">
    <location>
        <begin position="26"/>
        <end position="41"/>
    </location>
</feature>
<dbReference type="SUPFAM" id="SSF48371">
    <property type="entry name" value="ARM repeat"/>
    <property type="match status" value="1"/>
</dbReference>
<protein>
    <submittedName>
        <fullName evidence="2">Uncharacterized protein</fullName>
    </submittedName>
</protein>
<dbReference type="InterPro" id="IPR011989">
    <property type="entry name" value="ARM-like"/>
</dbReference>
<proteinExistence type="predicted"/>
<organism evidence="2 3">
    <name type="scientific">Triparma verrucosa</name>
    <dbReference type="NCBI Taxonomy" id="1606542"/>
    <lineage>
        <taxon>Eukaryota</taxon>
        <taxon>Sar</taxon>
        <taxon>Stramenopiles</taxon>
        <taxon>Ochrophyta</taxon>
        <taxon>Bolidophyceae</taxon>
        <taxon>Parmales</taxon>
        <taxon>Triparmaceae</taxon>
        <taxon>Triparma</taxon>
    </lineage>
</organism>
<name>A0A9W7CI25_9STRA</name>
<evidence type="ECO:0000313" key="2">
    <source>
        <dbReference type="EMBL" id="GMI08622.1"/>
    </source>
</evidence>
<gene>
    <name evidence="2" type="ORF">TrVE_jg11340</name>
</gene>
<comment type="caution">
    <text evidence="2">The sequence shown here is derived from an EMBL/GenBank/DDBJ whole genome shotgun (WGS) entry which is preliminary data.</text>
</comment>
<accession>A0A9W7CI25</accession>